<evidence type="ECO:0000313" key="1">
    <source>
        <dbReference type="EMBL" id="MTH55075.1"/>
    </source>
</evidence>
<accession>A0A7X2S881</accession>
<evidence type="ECO:0008006" key="3">
    <source>
        <dbReference type="Google" id="ProtNLM"/>
    </source>
</evidence>
<dbReference type="OrthoDB" id="2453115at2"/>
<protein>
    <recommendedName>
        <fullName evidence="3">Lipoprotein YvcA</fullName>
    </recommendedName>
</protein>
<proteinExistence type="predicted"/>
<dbReference type="RefSeq" id="WP_155113585.1">
    <property type="nucleotide sequence ID" value="NZ_WMIB01000022.1"/>
</dbReference>
<dbReference type="Proteomes" id="UP000434639">
    <property type="component" value="Unassembled WGS sequence"/>
</dbReference>
<comment type="caution">
    <text evidence="1">The sequence shown here is derived from an EMBL/GenBank/DDBJ whole genome shotgun (WGS) entry which is preliminary data.</text>
</comment>
<organism evidence="1 2">
    <name type="scientific">Metabacillus mangrovi</name>
    <dbReference type="NCBI Taxonomy" id="1491830"/>
    <lineage>
        <taxon>Bacteria</taxon>
        <taxon>Bacillati</taxon>
        <taxon>Bacillota</taxon>
        <taxon>Bacilli</taxon>
        <taxon>Bacillales</taxon>
        <taxon>Bacillaceae</taxon>
        <taxon>Metabacillus</taxon>
    </lineage>
</organism>
<gene>
    <name evidence="1" type="ORF">GKZ89_16850</name>
</gene>
<dbReference type="AlphaFoldDB" id="A0A7X2S881"/>
<sequence length="212" mass="23674">MKRLIKVGIILNLIMTVGCGMSKTPDERTVQGRTAAEKDSFTKGYLSSSKETEDGYHLFKSKTGGYTMLFPDDAVLSKEFNEQREASFESIVYGAERKNASIMADATYENKPETQDAEANLELLSNTTGYTGEYEERKEEGRRIYYASEESEIEGAMSYNYFGFIQSAGSSQAVEFIYNVSCEKAAQACRAAEADHEKTAMKIMKSVTFSKE</sequence>
<dbReference type="PROSITE" id="PS51257">
    <property type="entry name" value="PROKAR_LIPOPROTEIN"/>
    <property type="match status" value="1"/>
</dbReference>
<keyword evidence="2" id="KW-1185">Reference proteome</keyword>
<name>A0A7X2S881_9BACI</name>
<reference evidence="1 2" key="1">
    <citation type="journal article" date="2017" name="Int. J. Syst. Evol. Microbiol.">
        <title>Bacillus mangrovi sp. nov., isolated from a sediment sample from a mangrove forest.</title>
        <authorList>
            <person name="Gupta V."/>
            <person name="Singh P.K."/>
            <person name="Korpole S."/>
            <person name="Tanuku N.R.S."/>
            <person name="Pinnaka A.K."/>
        </authorList>
    </citation>
    <scope>NUCLEOTIDE SEQUENCE [LARGE SCALE GENOMIC DNA]</scope>
    <source>
        <strain evidence="1 2">KCTC 33872</strain>
    </source>
</reference>
<evidence type="ECO:0000313" key="2">
    <source>
        <dbReference type="Proteomes" id="UP000434639"/>
    </source>
</evidence>
<dbReference type="EMBL" id="WMIB01000022">
    <property type="protein sequence ID" value="MTH55075.1"/>
    <property type="molecule type" value="Genomic_DNA"/>
</dbReference>